<dbReference type="RefSeq" id="WP_303304230.1">
    <property type="nucleotide sequence ID" value="NZ_BAABDA010000011.1"/>
</dbReference>
<dbReference type="EMBL" id="JAUOEL010000009">
    <property type="protein sequence ID" value="MDO5976899.1"/>
    <property type="molecule type" value="Genomic_DNA"/>
</dbReference>
<proteinExistence type="predicted"/>
<protein>
    <submittedName>
        <fullName evidence="1">Uncharacterized protein</fullName>
    </submittedName>
</protein>
<keyword evidence="2" id="KW-1185">Reference proteome</keyword>
<sequence>MERIGLMNLMMYGITHLNIEDCDTLSLGYEKLVMDKLNLKLNVEREKSIQNKKLQGQFKYILLVKLIVKLSLLI</sequence>
<accession>A0ABT8WV75</accession>
<organism evidence="1 2">
    <name type="scientific">Flavivirga jejuensis</name>
    <dbReference type="NCBI Taxonomy" id="870487"/>
    <lineage>
        <taxon>Bacteria</taxon>
        <taxon>Pseudomonadati</taxon>
        <taxon>Bacteroidota</taxon>
        <taxon>Flavobacteriia</taxon>
        <taxon>Flavobacteriales</taxon>
        <taxon>Flavobacteriaceae</taxon>
        <taxon>Flavivirga</taxon>
    </lineage>
</organism>
<name>A0ABT8WV75_9FLAO</name>
<evidence type="ECO:0000313" key="2">
    <source>
        <dbReference type="Proteomes" id="UP001176806"/>
    </source>
</evidence>
<evidence type="ECO:0000313" key="1">
    <source>
        <dbReference type="EMBL" id="MDO5976899.1"/>
    </source>
</evidence>
<reference evidence="1" key="1">
    <citation type="submission" date="2023-07" db="EMBL/GenBank/DDBJ databases">
        <title>Two novel species in the genus Flavivirga.</title>
        <authorList>
            <person name="Kwon K."/>
        </authorList>
    </citation>
    <scope>NUCLEOTIDE SEQUENCE</scope>
    <source>
        <strain evidence="1">KACC 14158</strain>
    </source>
</reference>
<gene>
    <name evidence="1" type="ORF">Q4Q40_22080</name>
</gene>
<comment type="caution">
    <text evidence="1">The sequence shown here is derived from an EMBL/GenBank/DDBJ whole genome shotgun (WGS) entry which is preliminary data.</text>
</comment>
<dbReference type="Proteomes" id="UP001176806">
    <property type="component" value="Unassembled WGS sequence"/>
</dbReference>